<reference evidence="2" key="2">
    <citation type="submission" date="2021-04" db="EMBL/GenBank/DDBJ databases">
        <authorList>
            <person name="Gilroy R."/>
        </authorList>
    </citation>
    <scope>NUCLEOTIDE SEQUENCE</scope>
    <source>
        <strain evidence="2">ChiBcec6-4105</strain>
    </source>
</reference>
<dbReference type="SUPFAM" id="SSF46785">
    <property type="entry name" value="Winged helix' DNA-binding domain"/>
    <property type="match status" value="1"/>
</dbReference>
<dbReference type="Pfam" id="PF04326">
    <property type="entry name" value="SLFN_AlbA_2"/>
    <property type="match status" value="1"/>
</dbReference>
<accession>A0A9D2QV23</accession>
<dbReference type="PANTHER" id="PTHR30595:SF6">
    <property type="entry name" value="SCHLAFEN ALBA-2 DOMAIN-CONTAINING PROTEIN"/>
    <property type="match status" value="1"/>
</dbReference>
<dbReference type="PANTHER" id="PTHR30595">
    <property type="entry name" value="GLPR-RELATED TRANSCRIPTIONAL REPRESSOR"/>
    <property type="match status" value="1"/>
</dbReference>
<gene>
    <name evidence="2" type="ORF">H9914_06255</name>
</gene>
<protein>
    <submittedName>
        <fullName evidence="2">DNA binding domain-containing protein</fullName>
    </submittedName>
</protein>
<dbReference type="Proteomes" id="UP000823892">
    <property type="component" value="Unassembled WGS sequence"/>
</dbReference>
<evidence type="ECO:0000313" key="3">
    <source>
        <dbReference type="Proteomes" id="UP000823892"/>
    </source>
</evidence>
<evidence type="ECO:0000313" key="2">
    <source>
        <dbReference type="EMBL" id="HJD28578.1"/>
    </source>
</evidence>
<sequence length="417" mass="47540">MNESKTLEFKENILSNTFLKTVSAFANYRTGQIIFGVADNGAVLGIPSPESACLSIENKINDSIKPSPEYTLKIQENSTILLTVYEGLYKPYLYKGKAYKRNDTSTIEIERLEYNRLILEGRNQSFEELPSPEQDLTFSRLEQEFIRIMGIQQLNRDILKTLELYSDKEGFNNAAALLSDHNRFKGIDIIRFGESIDEIMDRETFDGISVLSQLEKSVQIFRKYYQYEKIEGTSRKTIDKIPEKAFREVIANALVHRLWDIDASIKISMFADRLEVRSPGGLPAGISKEEYLNGQISLLRNPILGNVFFRLKHIEKFGTGILRINNAYASALEKPAFHIFENSITVVLPVMIGDNSLTDTEKRIVDLLKKNYVMSRQELEKATGLKKDSVIRLLNSLIGRNIIQKTGKGRGIRYSLL</sequence>
<name>A0A9D2QV23_9FIRM</name>
<dbReference type="AlphaFoldDB" id="A0A9D2QV23"/>
<dbReference type="Gene3D" id="1.10.10.10">
    <property type="entry name" value="Winged helix-like DNA-binding domain superfamily/Winged helix DNA-binding domain"/>
    <property type="match status" value="1"/>
</dbReference>
<reference evidence="2" key="1">
    <citation type="journal article" date="2021" name="PeerJ">
        <title>Extensive microbial diversity within the chicken gut microbiome revealed by metagenomics and culture.</title>
        <authorList>
            <person name="Gilroy R."/>
            <person name="Ravi A."/>
            <person name="Getino M."/>
            <person name="Pursley I."/>
            <person name="Horton D.L."/>
            <person name="Alikhan N.F."/>
            <person name="Baker D."/>
            <person name="Gharbi K."/>
            <person name="Hall N."/>
            <person name="Watson M."/>
            <person name="Adriaenssens E.M."/>
            <person name="Foster-Nyarko E."/>
            <person name="Jarju S."/>
            <person name="Secka A."/>
            <person name="Antonio M."/>
            <person name="Oren A."/>
            <person name="Chaudhuri R.R."/>
            <person name="La Ragione R."/>
            <person name="Hildebrand F."/>
            <person name="Pallen M.J."/>
        </authorList>
    </citation>
    <scope>NUCLEOTIDE SEQUENCE</scope>
    <source>
        <strain evidence="2">ChiBcec6-4105</strain>
    </source>
</reference>
<dbReference type="EMBL" id="DWUY01000136">
    <property type="protein sequence ID" value="HJD28578.1"/>
    <property type="molecule type" value="Genomic_DNA"/>
</dbReference>
<dbReference type="InterPro" id="IPR036390">
    <property type="entry name" value="WH_DNA-bd_sf"/>
</dbReference>
<dbReference type="InterPro" id="IPR038475">
    <property type="entry name" value="RecG_C_sf"/>
</dbReference>
<dbReference type="InterPro" id="IPR036388">
    <property type="entry name" value="WH-like_DNA-bd_sf"/>
</dbReference>
<feature type="domain" description="Schlafen AlbA-2" evidence="1">
    <location>
        <begin position="3"/>
        <end position="108"/>
    </location>
</feature>
<evidence type="ECO:0000259" key="1">
    <source>
        <dbReference type="Pfam" id="PF04326"/>
    </source>
</evidence>
<dbReference type="Gene3D" id="3.30.950.30">
    <property type="entry name" value="Schlafen, AAA domain"/>
    <property type="match status" value="1"/>
</dbReference>
<comment type="caution">
    <text evidence="2">The sequence shown here is derived from an EMBL/GenBank/DDBJ whole genome shotgun (WGS) entry which is preliminary data.</text>
</comment>
<dbReference type="Gene3D" id="3.30.565.60">
    <property type="match status" value="1"/>
</dbReference>
<dbReference type="InterPro" id="IPR038461">
    <property type="entry name" value="Schlafen_AlbA_2_dom_sf"/>
</dbReference>
<dbReference type="InterPro" id="IPR007421">
    <property type="entry name" value="Schlafen_AlbA_2_dom"/>
</dbReference>
<organism evidence="2 3">
    <name type="scientific">Candidatus Blautia avicola</name>
    <dbReference type="NCBI Taxonomy" id="2838483"/>
    <lineage>
        <taxon>Bacteria</taxon>
        <taxon>Bacillati</taxon>
        <taxon>Bacillota</taxon>
        <taxon>Clostridia</taxon>
        <taxon>Lachnospirales</taxon>
        <taxon>Lachnospiraceae</taxon>
        <taxon>Blautia</taxon>
    </lineage>
</organism>
<proteinExistence type="predicted"/>
<dbReference type="Pfam" id="PF13749">
    <property type="entry name" value="HATPase_c_4"/>
    <property type="match status" value="1"/>
</dbReference>